<organism evidence="2 3">
    <name type="scientific">Exophiala xenobiotica</name>
    <dbReference type="NCBI Taxonomy" id="348802"/>
    <lineage>
        <taxon>Eukaryota</taxon>
        <taxon>Fungi</taxon>
        <taxon>Dikarya</taxon>
        <taxon>Ascomycota</taxon>
        <taxon>Pezizomycotina</taxon>
        <taxon>Eurotiomycetes</taxon>
        <taxon>Chaetothyriomycetidae</taxon>
        <taxon>Chaetothyriales</taxon>
        <taxon>Herpotrichiellaceae</taxon>
        <taxon>Exophiala</taxon>
    </lineage>
</organism>
<dbReference type="HOGENOM" id="CLU_595859_0_0_1"/>
<evidence type="ECO:0000313" key="3">
    <source>
        <dbReference type="Proteomes" id="UP000054342"/>
    </source>
</evidence>
<reference evidence="2 3" key="1">
    <citation type="submission" date="2015-01" db="EMBL/GenBank/DDBJ databases">
        <title>The Genome Sequence of Exophiala xenobiotica CBS118157.</title>
        <authorList>
            <consortium name="The Broad Institute Genomics Platform"/>
            <person name="Cuomo C."/>
            <person name="de Hoog S."/>
            <person name="Gorbushina A."/>
            <person name="Stielow B."/>
            <person name="Teixiera M."/>
            <person name="Abouelleil A."/>
            <person name="Chapman S.B."/>
            <person name="Priest M."/>
            <person name="Young S.K."/>
            <person name="Wortman J."/>
            <person name="Nusbaum C."/>
            <person name="Birren B."/>
        </authorList>
    </citation>
    <scope>NUCLEOTIDE SEQUENCE [LARGE SCALE GENOMIC DNA]</scope>
    <source>
        <strain evidence="2 3">CBS 118157</strain>
    </source>
</reference>
<dbReference type="AlphaFoldDB" id="A0A0D2C1P7"/>
<evidence type="ECO:0000256" key="1">
    <source>
        <dbReference type="SAM" id="MobiDB-lite"/>
    </source>
</evidence>
<dbReference type="OrthoDB" id="4118358at2759"/>
<sequence length="498" mass="56786">MAGLASKRPGASFTLPPGYAWESDVIKEEDAHHKELANNAPTILHGRTLVFDMPKPLGWETLKEEQKSQKRREYLCERYGQLCFVFEEDRPQLRNPAGRILIRENQYYALFEAWYAKNLEPQYHATMSLLEHGMKMELQDFLNLHQSLKQDVAYGYGQARLEESGTSHARAHIPFPPNIKTTAVASSTILHDVHVPHKPQNNPMSLNKKGTIGPDVSLDTAFDIARRAFLSRKTTAPSLKRKADGELATVEPKKPKLGNGEEEPAWKARIKLPQEAALNHRVYGHEPHQRAGTPGNQGPQQVNTTHLASAGTQQLLRRDARPFTTIGRSAFGVRLQHQMRALSPSQLSHRQKRLCTIYGQGLKDAREVENRQENDFRRAFRERLGNFCILAARYHDNNGNAYTRTRIAMKLASDIGVDLKTQADLDWAELGNWYHIFCRFMENAVYGIYRRGEAIGRPLDKDVEARFEVFRSLPPLMWPRFCNAMESIEGQIQGRKVF</sequence>
<dbReference type="EMBL" id="KN847318">
    <property type="protein sequence ID" value="KIW58686.1"/>
    <property type="molecule type" value="Genomic_DNA"/>
</dbReference>
<dbReference type="GeneID" id="25325093"/>
<feature type="region of interest" description="Disordered" evidence="1">
    <location>
        <begin position="236"/>
        <end position="263"/>
    </location>
</feature>
<proteinExistence type="predicted"/>
<gene>
    <name evidence="2" type="ORF">PV05_03185</name>
</gene>
<dbReference type="Proteomes" id="UP000054342">
    <property type="component" value="Unassembled WGS sequence"/>
</dbReference>
<keyword evidence="3" id="KW-1185">Reference proteome</keyword>
<protein>
    <submittedName>
        <fullName evidence="2">Uncharacterized protein</fullName>
    </submittedName>
</protein>
<evidence type="ECO:0000313" key="2">
    <source>
        <dbReference type="EMBL" id="KIW58686.1"/>
    </source>
</evidence>
<accession>A0A0D2C1P7</accession>
<dbReference type="RefSeq" id="XP_013319270.1">
    <property type="nucleotide sequence ID" value="XM_013463816.1"/>
</dbReference>
<name>A0A0D2C1P7_9EURO</name>